<feature type="transmembrane region" description="Helical" evidence="1">
    <location>
        <begin position="110"/>
        <end position="128"/>
    </location>
</feature>
<organism evidence="2 3">
    <name type="scientific">Hirschia litorea</name>
    <dbReference type="NCBI Taxonomy" id="1199156"/>
    <lineage>
        <taxon>Bacteria</taxon>
        <taxon>Pseudomonadati</taxon>
        <taxon>Pseudomonadota</taxon>
        <taxon>Alphaproteobacteria</taxon>
        <taxon>Hyphomonadales</taxon>
        <taxon>Hyphomonadaceae</taxon>
        <taxon>Hirschia</taxon>
    </lineage>
</organism>
<evidence type="ECO:0000256" key="1">
    <source>
        <dbReference type="SAM" id="Phobius"/>
    </source>
</evidence>
<dbReference type="EMBL" id="JBHTBR010000002">
    <property type="protein sequence ID" value="MFC7290832.1"/>
    <property type="molecule type" value="Genomic_DNA"/>
</dbReference>
<evidence type="ECO:0000313" key="3">
    <source>
        <dbReference type="Proteomes" id="UP001596492"/>
    </source>
</evidence>
<gene>
    <name evidence="2" type="ORF">ACFQS8_04340</name>
</gene>
<name>A0ABW2IIS6_9PROT</name>
<feature type="transmembrane region" description="Helical" evidence="1">
    <location>
        <begin position="283"/>
        <end position="307"/>
    </location>
</feature>
<keyword evidence="3" id="KW-1185">Reference proteome</keyword>
<accession>A0ABW2IIS6</accession>
<feature type="transmembrane region" description="Helical" evidence="1">
    <location>
        <begin position="202"/>
        <end position="222"/>
    </location>
</feature>
<dbReference type="Proteomes" id="UP001596492">
    <property type="component" value="Unassembled WGS sequence"/>
</dbReference>
<feature type="transmembrane region" description="Helical" evidence="1">
    <location>
        <begin position="313"/>
        <end position="332"/>
    </location>
</feature>
<comment type="caution">
    <text evidence="2">The sequence shown here is derived from an EMBL/GenBank/DDBJ whole genome shotgun (WGS) entry which is preliminary data.</text>
</comment>
<feature type="transmembrane region" description="Helical" evidence="1">
    <location>
        <begin position="160"/>
        <end position="190"/>
    </location>
</feature>
<keyword evidence="1" id="KW-0812">Transmembrane</keyword>
<keyword evidence="1" id="KW-1133">Transmembrane helix</keyword>
<protein>
    <recommendedName>
        <fullName evidence="4">Glycosyltransferase RgtA/B/C/D-like domain-containing protein</fullName>
    </recommendedName>
</protein>
<evidence type="ECO:0000313" key="2">
    <source>
        <dbReference type="EMBL" id="MFC7290832.1"/>
    </source>
</evidence>
<sequence>MHLMNKHAVRIALGLSLCLLLLQFFFRPLWRDEFWALYFSAPQDPISDAVFSKMSKDVHPPLYFSALHFWRLISENEIFARFFNLVCIFLAGWAAWRMRGTKGTGRETESNLFLFLCATSFWLIFYAAEIRMMGQLFLTSGLLVLISRNSLDDFEKPFKWASLFIIAGTLTATMHYFGSLWTACIGASLGFTHLYRGRIKSFFIFGAASVISLIPAVLWILAFRPDQASGAPDVLPPFAENFAFGANQFLRGILVKTMFANIMAFIAGCFGLAALLKRKSDDAPIMLIGAIALTILIAFTAHLGLVALIKERAFIVIIPAMLYLLAAGILSLQPHQTKALKMASWVPFAAILSLPLFTSEFFKDRERVADLQSMLQAAPECVGEPIIAYLRPSDQAEDFSAFMTQKLLNPSLQGKFNMIPLEEITSGQQSIPESACPVKIVAIALLRGEREFHEDMRDKLKSAGLPISQFEEISMGGGRTRAWVEK</sequence>
<dbReference type="RefSeq" id="WP_382166035.1">
    <property type="nucleotide sequence ID" value="NZ_JBHTBR010000002.1"/>
</dbReference>
<feature type="transmembrane region" description="Helical" evidence="1">
    <location>
        <begin position="258"/>
        <end position="276"/>
    </location>
</feature>
<proteinExistence type="predicted"/>
<reference evidence="3" key="1">
    <citation type="journal article" date="2019" name="Int. J. Syst. Evol. Microbiol.">
        <title>The Global Catalogue of Microorganisms (GCM) 10K type strain sequencing project: providing services to taxonomists for standard genome sequencing and annotation.</title>
        <authorList>
            <consortium name="The Broad Institute Genomics Platform"/>
            <consortium name="The Broad Institute Genome Sequencing Center for Infectious Disease"/>
            <person name="Wu L."/>
            <person name="Ma J."/>
        </authorList>
    </citation>
    <scope>NUCLEOTIDE SEQUENCE [LARGE SCALE GENOMIC DNA]</scope>
    <source>
        <strain evidence="3">CCUG 51308</strain>
    </source>
</reference>
<feature type="transmembrane region" description="Helical" evidence="1">
    <location>
        <begin position="78"/>
        <end position="98"/>
    </location>
</feature>
<evidence type="ECO:0008006" key="4">
    <source>
        <dbReference type="Google" id="ProtNLM"/>
    </source>
</evidence>
<keyword evidence="1" id="KW-0472">Membrane</keyword>